<accession>A0A2G8JB62</accession>
<dbReference type="EMBL" id="MRZV01002884">
    <property type="protein sequence ID" value="PIK32969.1"/>
    <property type="molecule type" value="Genomic_DNA"/>
</dbReference>
<dbReference type="InterPro" id="IPR001611">
    <property type="entry name" value="Leu-rich_rpt"/>
</dbReference>
<feature type="domain" description="F-box/LRR-repeat protein 15-like leucin rich repeat" evidence="2">
    <location>
        <begin position="46"/>
        <end position="194"/>
    </location>
</feature>
<dbReference type="PANTHER" id="PTHR13382:SF69">
    <property type="entry name" value="FI18408P1"/>
    <property type="match status" value="1"/>
</dbReference>
<organism evidence="3 4">
    <name type="scientific">Stichopus japonicus</name>
    <name type="common">Sea cucumber</name>
    <dbReference type="NCBI Taxonomy" id="307972"/>
    <lineage>
        <taxon>Eukaryota</taxon>
        <taxon>Metazoa</taxon>
        <taxon>Echinodermata</taxon>
        <taxon>Eleutherozoa</taxon>
        <taxon>Echinozoa</taxon>
        <taxon>Holothuroidea</taxon>
        <taxon>Aspidochirotacea</taxon>
        <taxon>Aspidochirotida</taxon>
        <taxon>Stichopodidae</taxon>
        <taxon>Apostichopus</taxon>
    </lineage>
</organism>
<dbReference type="Pfam" id="PF25372">
    <property type="entry name" value="DUF7885"/>
    <property type="match status" value="1"/>
</dbReference>
<dbReference type="PANTHER" id="PTHR13382">
    <property type="entry name" value="MITOCHONDRIAL ATP SYNTHASE COUPLING FACTOR B"/>
    <property type="match status" value="1"/>
</dbReference>
<dbReference type="GO" id="GO:0005737">
    <property type="term" value="C:cytoplasm"/>
    <property type="evidence" value="ECO:0007669"/>
    <property type="project" value="TreeGrafter"/>
</dbReference>
<evidence type="ECO:0000313" key="3">
    <source>
        <dbReference type="EMBL" id="PIK32969.1"/>
    </source>
</evidence>
<evidence type="ECO:0000259" key="2">
    <source>
        <dbReference type="Pfam" id="PF25372"/>
    </source>
</evidence>
<dbReference type="InterPro" id="IPR057207">
    <property type="entry name" value="FBXL15_LRR"/>
</dbReference>
<evidence type="ECO:0000256" key="1">
    <source>
        <dbReference type="ARBA" id="ARBA00022786"/>
    </source>
</evidence>
<dbReference type="InterPro" id="IPR032675">
    <property type="entry name" value="LRR_dom_sf"/>
</dbReference>
<proteinExistence type="predicted"/>
<dbReference type="Pfam" id="PF13516">
    <property type="entry name" value="LRR_6"/>
    <property type="match status" value="1"/>
</dbReference>
<dbReference type="OrthoDB" id="10257471at2759"/>
<name>A0A2G8JB62_STIJA</name>
<dbReference type="InterPro" id="IPR006553">
    <property type="entry name" value="Leu-rich_rpt_Cys-con_subtyp"/>
</dbReference>
<evidence type="ECO:0000313" key="4">
    <source>
        <dbReference type="Proteomes" id="UP000230750"/>
    </source>
</evidence>
<reference evidence="3 4" key="1">
    <citation type="journal article" date="2017" name="PLoS Biol.">
        <title>The sea cucumber genome provides insights into morphological evolution and visceral regeneration.</title>
        <authorList>
            <person name="Zhang X."/>
            <person name="Sun L."/>
            <person name="Yuan J."/>
            <person name="Sun Y."/>
            <person name="Gao Y."/>
            <person name="Zhang L."/>
            <person name="Li S."/>
            <person name="Dai H."/>
            <person name="Hamel J.F."/>
            <person name="Liu C."/>
            <person name="Yu Y."/>
            <person name="Liu S."/>
            <person name="Lin W."/>
            <person name="Guo K."/>
            <person name="Jin S."/>
            <person name="Xu P."/>
            <person name="Storey K.B."/>
            <person name="Huan P."/>
            <person name="Zhang T."/>
            <person name="Zhou Y."/>
            <person name="Zhang J."/>
            <person name="Lin C."/>
            <person name="Li X."/>
            <person name="Xing L."/>
            <person name="Huo D."/>
            <person name="Sun M."/>
            <person name="Wang L."/>
            <person name="Mercier A."/>
            <person name="Li F."/>
            <person name="Yang H."/>
            <person name="Xiang J."/>
        </authorList>
    </citation>
    <scope>NUCLEOTIDE SEQUENCE [LARGE SCALE GENOMIC DNA]</scope>
    <source>
        <strain evidence="3">Shaxun</strain>
        <tissue evidence="3">Muscle</tissue>
    </source>
</reference>
<protein>
    <recommendedName>
        <fullName evidence="2">F-box/LRR-repeat protein 15-like leucin rich repeat domain-containing protein</fullName>
    </recommendedName>
</protein>
<feature type="non-terminal residue" evidence="3">
    <location>
        <position position="1"/>
    </location>
</feature>
<dbReference type="SUPFAM" id="SSF52047">
    <property type="entry name" value="RNI-like"/>
    <property type="match status" value="1"/>
</dbReference>
<sequence length="341" mass="37951">KVIRLEKKLLTDFYLTQIGLKHPREVIFSQCQGKTVTENGLRNLFRTCVDSLQELNFSGCTGEMFSGDSVLLHASRCYNLSSIDASWCNVTDNGLNAVTGGANRLSSVCLNGCQSVTDTGLRSLVERHGSSLIEFEVFGCIDLSPLTLTRIGDVCKNLHSLNIGQCYKVTFESLFEVIPKLKALRHLDVRGCKQMRDDCVRRIAKCCKRLETLVMANCNFISNVSMVDIAANLKTIRSLDVSGCKKITNEGVRSVAMCCTRLEAFNLSSTSIDRKSISTLASYCSQNLRDLKLNCCKDITEASIVKLLKHCRSLETLHLYGVKGLRNLGLLKLQYPCLMYE</sequence>
<dbReference type="Gene3D" id="3.80.10.10">
    <property type="entry name" value="Ribonuclease Inhibitor"/>
    <property type="match status" value="4"/>
</dbReference>
<keyword evidence="1" id="KW-0833">Ubl conjugation pathway</keyword>
<comment type="caution">
    <text evidence="3">The sequence shown here is derived from an EMBL/GenBank/DDBJ whole genome shotgun (WGS) entry which is preliminary data.</text>
</comment>
<dbReference type="SMART" id="SM00367">
    <property type="entry name" value="LRR_CC"/>
    <property type="match status" value="9"/>
</dbReference>
<dbReference type="InterPro" id="IPR050648">
    <property type="entry name" value="F-box_LRR-repeat"/>
</dbReference>
<dbReference type="STRING" id="307972.A0A2G8JB62"/>
<gene>
    <name evidence="3" type="ORF">BSL78_30219</name>
</gene>
<dbReference type="AlphaFoldDB" id="A0A2G8JB62"/>
<keyword evidence="4" id="KW-1185">Reference proteome</keyword>
<dbReference type="Proteomes" id="UP000230750">
    <property type="component" value="Unassembled WGS sequence"/>
</dbReference>